<evidence type="ECO:0000256" key="4">
    <source>
        <dbReference type="ARBA" id="ARBA00015368"/>
    </source>
</evidence>
<dbReference type="Proteomes" id="UP000095605">
    <property type="component" value="Unassembled WGS sequence"/>
</dbReference>
<evidence type="ECO:0000256" key="6">
    <source>
        <dbReference type="ARBA" id="ARBA00022692"/>
    </source>
</evidence>
<evidence type="ECO:0000256" key="3">
    <source>
        <dbReference type="ARBA" id="ARBA00008370"/>
    </source>
</evidence>
<dbReference type="PANTHER" id="PTHR17130">
    <property type="entry name" value="MITOCHONDRIAL OUTER MEMBRANE PROTEIN 25"/>
    <property type="match status" value="1"/>
</dbReference>
<evidence type="ECO:0000256" key="10">
    <source>
        <dbReference type="ARBA" id="ARBA00023136"/>
    </source>
</evidence>
<dbReference type="InterPro" id="IPR020164">
    <property type="entry name" value="Cyt_c_Oxase_assmbl_COX16"/>
</dbReference>
<evidence type="ECO:0000313" key="12">
    <source>
        <dbReference type="EMBL" id="OEJ83592.1"/>
    </source>
</evidence>
<accession>A0A1E5R9L2</accession>
<evidence type="ECO:0000313" key="13">
    <source>
        <dbReference type="Proteomes" id="UP000095605"/>
    </source>
</evidence>
<evidence type="ECO:0000256" key="9">
    <source>
        <dbReference type="ARBA" id="ARBA00023128"/>
    </source>
</evidence>
<dbReference type="Pfam" id="PF14138">
    <property type="entry name" value="COX16"/>
    <property type="match status" value="1"/>
</dbReference>
<reference evidence="13" key="1">
    <citation type="journal article" date="2016" name="Genome Announc.">
        <title>Genome sequences of three species of Hanseniaspora isolated from spontaneous wine fermentations.</title>
        <authorList>
            <person name="Sternes P.R."/>
            <person name="Lee D."/>
            <person name="Kutyna D.R."/>
            <person name="Borneman A.R."/>
        </authorList>
    </citation>
    <scope>NUCLEOTIDE SEQUENCE [LARGE SCALE GENOMIC DNA]</scope>
    <source>
        <strain evidence="13">AWRI3578</strain>
    </source>
</reference>
<keyword evidence="8 11" id="KW-1133">Transmembrane helix</keyword>
<feature type="transmembrane region" description="Helical" evidence="11">
    <location>
        <begin position="35"/>
        <end position="53"/>
    </location>
</feature>
<evidence type="ECO:0000256" key="2">
    <source>
        <dbReference type="ARBA" id="ARBA00004434"/>
    </source>
</evidence>
<dbReference type="OrthoDB" id="5516033at2759"/>
<proteinExistence type="inferred from homology"/>
<comment type="subcellular location">
    <subcellularLocation>
        <location evidence="2">Mitochondrion inner membrane</location>
        <topology evidence="2">Single-pass membrane protein</topology>
    </subcellularLocation>
</comment>
<organism evidence="12 13">
    <name type="scientific">Hanseniaspora opuntiae</name>
    <dbReference type="NCBI Taxonomy" id="211096"/>
    <lineage>
        <taxon>Eukaryota</taxon>
        <taxon>Fungi</taxon>
        <taxon>Dikarya</taxon>
        <taxon>Ascomycota</taxon>
        <taxon>Saccharomycotina</taxon>
        <taxon>Saccharomycetes</taxon>
        <taxon>Saccharomycodales</taxon>
        <taxon>Saccharomycodaceae</taxon>
        <taxon>Hanseniaspora</taxon>
    </lineage>
</organism>
<keyword evidence="13" id="KW-1185">Reference proteome</keyword>
<comment type="caution">
    <text evidence="12">The sequence shown here is derived from an EMBL/GenBank/DDBJ whole genome shotgun (WGS) entry which is preliminary data.</text>
</comment>
<dbReference type="AlphaFoldDB" id="A0A1E5R9L2"/>
<dbReference type="EMBL" id="LPNL01000007">
    <property type="protein sequence ID" value="OEJ83592.1"/>
    <property type="molecule type" value="Genomic_DNA"/>
</dbReference>
<keyword evidence="7" id="KW-0999">Mitochondrion inner membrane</keyword>
<evidence type="ECO:0000256" key="8">
    <source>
        <dbReference type="ARBA" id="ARBA00022989"/>
    </source>
</evidence>
<name>A0A1E5R9L2_9ASCO</name>
<comment type="similarity">
    <text evidence="3">Belongs to the COX16 family.</text>
</comment>
<dbReference type="GO" id="GO:0033617">
    <property type="term" value="P:mitochondrial respiratory chain complex IV assembly"/>
    <property type="evidence" value="ECO:0007669"/>
    <property type="project" value="TreeGrafter"/>
</dbReference>
<evidence type="ECO:0000256" key="1">
    <source>
        <dbReference type="ARBA" id="ARBA00002490"/>
    </source>
</evidence>
<keyword evidence="9" id="KW-0496">Mitochondrion</keyword>
<keyword evidence="6 11" id="KW-0812">Transmembrane</keyword>
<comment type="function">
    <text evidence="1">Required for the assembly of the mitochondrial respiratory chain complex IV (CIV), also known as cytochrome c oxidase. May participate in merging the COX1 and COX2 assembly lines.</text>
</comment>
<protein>
    <recommendedName>
        <fullName evidence="4">Cytochrome c oxidase assembly protein COX16, mitochondrial</fullName>
    </recommendedName>
    <alternativeName>
        <fullName evidence="5">Cytochrome c oxidase assembly protein cox16, mitochondrial</fullName>
    </alternativeName>
</protein>
<gene>
    <name evidence="12" type="ORF">AWRI3578_g2875</name>
</gene>
<dbReference type="GO" id="GO:0005743">
    <property type="term" value="C:mitochondrial inner membrane"/>
    <property type="evidence" value="ECO:0007669"/>
    <property type="project" value="UniProtKB-SubCell"/>
</dbReference>
<keyword evidence="10 11" id="KW-0472">Membrane</keyword>
<evidence type="ECO:0000256" key="5">
    <source>
        <dbReference type="ARBA" id="ARBA00019222"/>
    </source>
</evidence>
<evidence type="ECO:0000256" key="7">
    <source>
        <dbReference type="ARBA" id="ARBA00022792"/>
    </source>
</evidence>
<sequence>MSTFGYKAFRSKRQQALYEKTFAGRYAKNFNNKPFLYFGLPFMTLVIVAQYGLTDLYQTKIDRDDKKITQINGEDLEKTLNKRPVNLKEEYYRLQNITEDNNNWEPIRVQRLKGEKDNVLAKD</sequence>
<dbReference type="PANTHER" id="PTHR17130:SF14">
    <property type="entry name" value="CYTOCHROME C OXIDASE ASSEMBLY PROTEIN COX16 HOMOLOG, MITOCHONDRIAL"/>
    <property type="match status" value="1"/>
</dbReference>
<evidence type="ECO:0000256" key="11">
    <source>
        <dbReference type="SAM" id="Phobius"/>
    </source>
</evidence>